<keyword evidence="2" id="KW-1185">Reference proteome</keyword>
<protein>
    <submittedName>
        <fullName evidence="1">Uncharacterized protein</fullName>
    </submittedName>
</protein>
<comment type="caution">
    <text evidence="1">The sequence shown here is derived from an EMBL/GenBank/DDBJ whole genome shotgun (WGS) entry which is preliminary data.</text>
</comment>
<proteinExistence type="predicted"/>
<evidence type="ECO:0000313" key="1">
    <source>
        <dbReference type="EMBL" id="MCU5777583.1"/>
    </source>
</evidence>
<accession>A0A9J6PU73</accession>
<organism evidence="1 2">
    <name type="scientific">Winslowiella arboricola</name>
    <dbReference type="NCBI Taxonomy" id="2978220"/>
    <lineage>
        <taxon>Bacteria</taxon>
        <taxon>Pseudomonadati</taxon>
        <taxon>Pseudomonadota</taxon>
        <taxon>Gammaproteobacteria</taxon>
        <taxon>Enterobacterales</taxon>
        <taxon>Erwiniaceae</taxon>
        <taxon>Winslowiella</taxon>
    </lineage>
</organism>
<evidence type="ECO:0000313" key="2">
    <source>
        <dbReference type="Proteomes" id="UP001064262"/>
    </source>
</evidence>
<name>A0A9J6PU73_9GAMM</name>
<sequence length="74" mass="8495">MNRKAIEILNKIISDSERDGKEQGNALYKLALKVLHDENASEVELRSLYINFCGYIAHGDFTYAEYNNITKLID</sequence>
<dbReference type="EMBL" id="JAODIM010000039">
    <property type="protein sequence ID" value="MCU5777583.1"/>
    <property type="molecule type" value="Genomic_DNA"/>
</dbReference>
<dbReference type="RefSeq" id="WP_267141175.1">
    <property type="nucleotide sequence ID" value="NZ_JAODIL010000053.1"/>
</dbReference>
<gene>
    <name evidence="1" type="ORF">N5923_08770</name>
</gene>
<reference evidence="1" key="1">
    <citation type="submission" date="2022-09" db="EMBL/GenBank/DDBJ databases">
        <title>Winslowiella arboricola sp. nov., isolated from bleeding cankers on broadleaf hosts.</title>
        <authorList>
            <person name="Brady C."/>
            <person name="Kaur S."/>
            <person name="Crampton B."/>
            <person name="Maddock D."/>
            <person name="Arnold D."/>
            <person name="Denman S."/>
        </authorList>
    </citation>
    <scope>NUCLEOTIDE SEQUENCE</scope>
    <source>
        <strain evidence="1">BAC 15a-03b</strain>
    </source>
</reference>
<dbReference type="Proteomes" id="UP001064262">
    <property type="component" value="Unassembled WGS sequence"/>
</dbReference>
<dbReference type="AlphaFoldDB" id="A0A9J6PU73"/>